<feature type="compositionally biased region" description="Basic and acidic residues" evidence="7">
    <location>
        <begin position="539"/>
        <end position="562"/>
    </location>
</feature>
<dbReference type="FunFam" id="3.30.70.330:FF:000105">
    <property type="entry name" value="HIV Tat-specific factor 1 homolog"/>
    <property type="match status" value="1"/>
</dbReference>
<keyword evidence="2" id="KW-0507">mRNA processing</keyword>
<organism evidence="9">
    <name type="scientific">Graphocephala atropunctata</name>
    <dbReference type="NCBI Taxonomy" id="36148"/>
    <lineage>
        <taxon>Eukaryota</taxon>
        <taxon>Metazoa</taxon>
        <taxon>Ecdysozoa</taxon>
        <taxon>Arthropoda</taxon>
        <taxon>Hexapoda</taxon>
        <taxon>Insecta</taxon>
        <taxon>Pterygota</taxon>
        <taxon>Neoptera</taxon>
        <taxon>Paraneoptera</taxon>
        <taxon>Hemiptera</taxon>
        <taxon>Auchenorrhyncha</taxon>
        <taxon>Membracoidea</taxon>
        <taxon>Cicadellidae</taxon>
        <taxon>Cicadellinae</taxon>
        <taxon>Cicadellini</taxon>
        <taxon>Graphocephala</taxon>
    </lineage>
</organism>
<dbReference type="GO" id="GO:0003723">
    <property type="term" value="F:RNA binding"/>
    <property type="evidence" value="ECO:0007669"/>
    <property type="project" value="UniProtKB-UniRule"/>
</dbReference>
<dbReference type="CDD" id="cd12281">
    <property type="entry name" value="RRM1_TatSF1_like"/>
    <property type="match status" value="1"/>
</dbReference>
<dbReference type="CDD" id="cd12282">
    <property type="entry name" value="RRM2_TatSF1_like"/>
    <property type="match status" value="1"/>
</dbReference>
<feature type="compositionally biased region" description="Basic and acidic residues" evidence="7">
    <location>
        <begin position="28"/>
        <end position="39"/>
    </location>
</feature>
<evidence type="ECO:0000256" key="5">
    <source>
        <dbReference type="ARBA" id="ARBA00023187"/>
    </source>
</evidence>
<evidence type="ECO:0000259" key="8">
    <source>
        <dbReference type="PROSITE" id="PS50102"/>
    </source>
</evidence>
<feature type="region of interest" description="Disordered" evidence="7">
    <location>
        <begin position="1"/>
        <end position="59"/>
    </location>
</feature>
<dbReference type="PANTHER" id="PTHR15608">
    <property type="entry name" value="SPLICING FACTOR U2AF-ASSOCIATED PROTEIN 2"/>
    <property type="match status" value="1"/>
</dbReference>
<comment type="similarity">
    <text evidence="1">Belongs to the HTATSF1 family.</text>
</comment>
<keyword evidence="4 6" id="KW-0694">RNA-binding</keyword>
<evidence type="ECO:0000256" key="4">
    <source>
        <dbReference type="ARBA" id="ARBA00022884"/>
    </source>
</evidence>
<name>A0A1B6M094_9HEMI</name>
<dbReference type="PROSITE" id="PS50102">
    <property type="entry name" value="RRM"/>
    <property type="match status" value="1"/>
</dbReference>
<feature type="region of interest" description="Disordered" evidence="7">
    <location>
        <begin position="132"/>
        <end position="189"/>
    </location>
</feature>
<feature type="compositionally biased region" description="Basic and acidic residues" evidence="7">
    <location>
        <begin position="515"/>
        <end position="525"/>
    </location>
</feature>
<dbReference type="Gene3D" id="3.30.70.330">
    <property type="match status" value="2"/>
</dbReference>
<dbReference type="InterPro" id="IPR012677">
    <property type="entry name" value="Nucleotide-bd_a/b_plait_sf"/>
</dbReference>
<sequence length="562" mass="64808">MEDDKSKLEKTVEEDALEPPESSTAEDGEVKGKSDKVEPEQSSPVEVNAAPENQTVDDEHLHYEDGVCIYTEPESKCQFVWDDVKQEWVARDTPDSFSDKDYVYDGKTYKYTYKETNIEYIWDVDANKWKELDNKERKTTKHGEEEEEDDEDNKGGDKNKPNDITRQDMSKGHYGYENDTHTYTDPSDDTKYIWDKEKNAWFPKVDDDFLAKYQMNYGFIEHDEKKSAEEEKPQPPPPSDTDSLKRKAPQEPAWFDVGEESTKIYVSGLPLDITESEFVDVMQKCGLVMRDVDSGKMKVKIYLDTQTSLPKGDALCTYIKKESVDLALNLLDGYDVRGHRITVERAKFTMKGEAYNPSLKPKKKRKKDKEKLKKIQEKLFDWRPDKMRGERSKHEKIVIVKNLFDPALFNKDVKLILEYQQDLREESLKCGGVKKVVIFDRHPEGVAQINFKEVEAADACVQLLNGRWFGQRKITAETWDGKTKYKMSETDEQIKARLEKWEKFLESGEAGKGQKKVEAEKRPDTETVSEEGSMSTGETKMDSGEGEKISDCDTKTEGESIE</sequence>
<dbReference type="InterPro" id="IPR000504">
    <property type="entry name" value="RRM_dom"/>
</dbReference>
<dbReference type="SMART" id="SM00360">
    <property type="entry name" value="RRM"/>
    <property type="match status" value="2"/>
</dbReference>
<gene>
    <name evidence="9" type="ORF">g.43177</name>
</gene>
<feature type="domain" description="RRM" evidence="8">
    <location>
        <begin position="262"/>
        <end position="348"/>
    </location>
</feature>
<evidence type="ECO:0000256" key="7">
    <source>
        <dbReference type="SAM" id="MobiDB-lite"/>
    </source>
</evidence>
<feature type="compositionally biased region" description="Basic and acidic residues" evidence="7">
    <location>
        <begin position="1"/>
        <end position="13"/>
    </location>
</feature>
<protein>
    <recommendedName>
        <fullName evidence="8">RRM domain-containing protein</fullName>
    </recommendedName>
</protein>
<feature type="compositionally biased region" description="Basic and acidic residues" evidence="7">
    <location>
        <begin position="224"/>
        <end position="233"/>
    </location>
</feature>
<dbReference type="AlphaFoldDB" id="A0A1B6M094"/>
<evidence type="ECO:0000313" key="9">
    <source>
        <dbReference type="EMBL" id="JAT29353.1"/>
    </source>
</evidence>
<evidence type="ECO:0000256" key="3">
    <source>
        <dbReference type="ARBA" id="ARBA00022737"/>
    </source>
</evidence>
<dbReference type="Pfam" id="PF00076">
    <property type="entry name" value="RRM_1"/>
    <property type="match status" value="2"/>
</dbReference>
<dbReference type="GO" id="GO:0000398">
    <property type="term" value="P:mRNA splicing, via spliceosome"/>
    <property type="evidence" value="ECO:0007669"/>
    <property type="project" value="InterPro"/>
</dbReference>
<dbReference type="EMBL" id="GEBQ01010624">
    <property type="protein sequence ID" value="JAT29353.1"/>
    <property type="molecule type" value="Transcribed_RNA"/>
</dbReference>
<dbReference type="PANTHER" id="PTHR15608:SF0">
    <property type="entry name" value="HIV TAT-SPECIFIC FACTOR 1"/>
    <property type="match status" value="1"/>
</dbReference>
<feature type="compositionally biased region" description="Basic and acidic residues" evidence="7">
    <location>
        <begin position="153"/>
        <end position="189"/>
    </location>
</feature>
<evidence type="ECO:0000256" key="6">
    <source>
        <dbReference type="PROSITE-ProRule" id="PRU00176"/>
    </source>
</evidence>
<feature type="compositionally biased region" description="Basic and acidic residues" evidence="7">
    <location>
        <begin position="132"/>
        <end position="144"/>
    </location>
</feature>
<reference evidence="9" key="1">
    <citation type="submission" date="2015-11" db="EMBL/GenBank/DDBJ databases">
        <title>De novo transcriptome assembly of four potential Pierce s Disease insect vectors from Arizona vineyards.</title>
        <authorList>
            <person name="Tassone E.E."/>
        </authorList>
    </citation>
    <scope>NUCLEOTIDE SEQUENCE</scope>
</reference>
<feature type="region of interest" description="Disordered" evidence="7">
    <location>
        <begin position="507"/>
        <end position="562"/>
    </location>
</feature>
<dbReference type="GO" id="GO:0005686">
    <property type="term" value="C:U2 snRNP"/>
    <property type="evidence" value="ECO:0007669"/>
    <property type="project" value="TreeGrafter"/>
</dbReference>
<dbReference type="SUPFAM" id="SSF54928">
    <property type="entry name" value="RNA-binding domain, RBD"/>
    <property type="match status" value="2"/>
</dbReference>
<feature type="region of interest" description="Disordered" evidence="7">
    <location>
        <begin position="224"/>
        <end position="252"/>
    </location>
</feature>
<dbReference type="InterPro" id="IPR035979">
    <property type="entry name" value="RBD_domain_sf"/>
</dbReference>
<dbReference type="InterPro" id="IPR034392">
    <property type="entry name" value="TatSF1-like_RRM1"/>
</dbReference>
<proteinExistence type="inferred from homology"/>
<accession>A0A1B6M094</accession>
<evidence type="ECO:0000256" key="1">
    <source>
        <dbReference type="ARBA" id="ARBA00007747"/>
    </source>
</evidence>
<feature type="non-terminal residue" evidence="9">
    <location>
        <position position="562"/>
    </location>
</feature>
<keyword evidence="5" id="KW-0508">mRNA splicing</keyword>
<keyword evidence="3" id="KW-0677">Repeat</keyword>
<dbReference type="InterPro" id="IPR034393">
    <property type="entry name" value="TatSF1-like"/>
</dbReference>
<dbReference type="GO" id="GO:0005684">
    <property type="term" value="C:U2-type spliceosomal complex"/>
    <property type="evidence" value="ECO:0007669"/>
    <property type="project" value="TreeGrafter"/>
</dbReference>
<evidence type="ECO:0000256" key="2">
    <source>
        <dbReference type="ARBA" id="ARBA00022664"/>
    </source>
</evidence>